<name>A0ABQ3B778_9GAMM</name>
<evidence type="ECO:0000256" key="3">
    <source>
        <dbReference type="ARBA" id="ARBA00023163"/>
    </source>
</evidence>
<dbReference type="Pfam" id="PF12833">
    <property type="entry name" value="HTH_18"/>
    <property type="match status" value="1"/>
</dbReference>
<keyword evidence="3" id="KW-0804">Transcription</keyword>
<organism evidence="5 6">
    <name type="scientific">Cellvibrio zantedeschiae</name>
    <dbReference type="NCBI Taxonomy" id="1237077"/>
    <lineage>
        <taxon>Bacteria</taxon>
        <taxon>Pseudomonadati</taxon>
        <taxon>Pseudomonadota</taxon>
        <taxon>Gammaproteobacteria</taxon>
        <taxon>Cellvibrionales</taxon>
        <taxon>Cellvibrionaceae</taxon>
        <taxon>Cellvibrio</taxon>
    </lineage>
</organism>
<dbReference type="PRINTS" id="PR00032">
    <property type="entry name" value="HTHARAC"/>
</dbReference>
<keyword evidence="6" id="KW-1185">Reference proteome</keyword>
<accession>A0ABQ3B778</accession>
<dbReference type="InterPro" id="IPR009057">
    <property type="entry name" value="Homeodomain-like_sf"/>
</dbReference>
<dbReference type="EMBL" id="BMYZ01000002">
    <property type="protein sequence ID" value="GGY76952.1"/>
    <property type="molecule type" value="Genomic_DNA"/>
</dbReference>
<dbReference type="SMART" id="SM00342">
    <property type="entry name" value="HTH_ARAC"/>
    <property type="match status" value="1"/>
</dbReference>
<protein>
    <submittedName>
        <fullName evidence="5">AraC family transcriptional regulator</fullName>
    </submittedName>
</protein>
<dbReference type="InterPro" id="IPR018060">
    <property type="entry name" value="HTH_AraC"/>
</dbReference>
<dbReference type="PANTHER" id="PTHR11019:SF199">
    <property type="entry name" value="HTH-TYPE TRANSCRIPTIONAL REGULATOR NIMR"/>
    <property type="match status" value="1"/>
</dbReference>
<evidence type="ECO:0000259" key="4">
    <source>
        <dbReference type="PROSITE" id="PS01124"/>
    </source>
</evidence>
<evidence type="ECO:0000256" key="1">
    <source>
        <dbReference type="ARBA" id="ARBA00023015"/>
    </source>
</evidence>
<proteinExistence type="predicted"/>
<dbReference type="InterPro" id="IPR011051">
    <property type="entry name" value="RmlC_Cupin_sf"/>
</dbReference>
<dbReference type="PANTHER" id="PTHR11019">
    <property type="entry name" value="HTH-TYPE TRANSCRIPTIONAL REGULATOR NIMR"/>
    <property type="match status" value="1"/>
</dbReference>
<reference evidence="6" key="1">
    <citation type="journal article" date="2019" name="Int. J. Syst. Evol. Microbiol.">
        <title>The Global Catalogue of Microorganisms (GCM) 10K type strain sequencing project: providing services to taxonomists for standard genome sequencing and annotation.</title>
        <authorList>
            <consortium name="The Broad Institute Genomics Platform"/>
            <consortium name="The Broad Institute Genome Sequencing Center for Infectious Disease"/>
            <person name="Wu L."/>
            <person name="Ma J."/>
        </authorList>
    </citation>
    <scope>NUCLEOTIDE SEQUENCE [LARGE SCALE GENOMIC DNA]</scope>
    <source>
        <strain evidence="6">KCTC 32239</strain>
    </source>
</reference>
<keyword evidence="1" id="KW-0805">Transcription regulation</keyword>
<dbReference type="PROSITE" id="PS00041">
    <property type="entry name" value="HTH_ARAC_FAMILY_1"/>
    <property type="match status" value="1"/>
</dbReference>
<dbReference type="InterPro" id="IPR014710">
    <property type="entry name" value="RmlC-like_jellyroll"/>
</dbReference>
<gene>
    <name evidence="5" type="ORF">GCM10011613_21830</name>
</gene>
<evidence type="ECO:0000256" key="2">
    <source>
        <dbReference type="ARBA" id="ARBA00023125"/>
    </source>
</evidence>
<dbReference type="RefSeq" id="WP_189418556.1">
    <property type="nucleotide sequence ID" value="NZ_BMYZ01000002.1"/>
</dbReference>
<evidence type="ECO:0000313" key="6">
    <source>
        <dbReference type="Proteomes" id="UP000619761"/>
    </source>
</evidence>
<dbReference type="SUPFAM" id="SSF51182">
    <property type="entry name" value="RmlC-like cupins"/>
    <property type="match status" value="1"/>
</dbReference>
<keyword evidence="2" id="KW-0238">DNA-binding</keyword>
<dbReference type="InterPro" id="IPR018062">
    <property type="entry name" value="HTH_AraC-typ_CS"/>
</dbReference>
<evidence type="ECO:0000313" key="5">
    <source>
        <dbReference type="EMBL" id="GGY76952.1"/>
    </source>
</evidence>
<dbReference type="PROSITE" id="PS01124">
    <property type="entry name" value="HTH_ARAC_FAMILY_2"/>
    <property type="match status" value="1"/>
</dbReference>
<comment type="caution">
    <text evidence="5">The sequence shown here is derived from an EMBL/GenBank/DDBJ whole genome shotgun (WGS) entry which is preliminary data.</text>
</comment>
<dbReference type="Proteomes" id="UP000619761">
    <property type="component" value="Unassembled WGS sequence"/>
</dbReference>
<dbReference type="InterPro" id="IPR020449">
    <property type="entry name" value="Tscrpt_reg_AraC-type_HTH"/>
</dbReference>
<sequence>MLGSRRFTHKNDYTMGLHSHAEGQFFMLLRGTAVYITEQGEWLMTPMHPCWVPPKTAHGVRSRGEIEGIAVIAGEEYCDGLPREMSIIKTNQLIHALLEKMSRSEDDSLCVQHLWAVLKDEILQAEYDDLHLPVPQDERLRALTQLIVENPADSRSLEQWAAKVNLAERTLIRKFRAETGMSLVAWRQRARVIQAIRLLNAGSTVTDTALSVGYDSLSAFISVFKQITGVSPMQYLQSASPVSAPLVLS</sequence>
<dbReference type="Gene3D" id="2.60.120.10">
    <property type="entry name" value="Jelly Rolls"/>
    <property type="match status" value="1"/>
</dbReference>
<dbReference type="SUPFAM" id="SSF46689">
    <property type="entry name" value="Homeodomain-like"/>
    <property type="match status" value="1"/>
</dbReference>
<dbReference type="Gene3D" id="1.10.10.60">
    <property type="entry name" value="Homeodomain-like"/>
    <property type="match status" value="2"/>
</dbReference>
<feature type="domain" description="HTH araC/xylS-type" evidence="4">
    <location>
        <begin position="141"/>
        <end position="238"/>
    </location>
</feature>